<name>A0A4R9BA99_9MICO</name>
<evidence type="ECO:0000313" key="2">
    <source>
        <dbReference type="EMBL" id="TFD79450.1"/>
    </source>
</evidence>
<dbReference type="AlphaFoldDB" id="A0A4R9BA99"/>
<dbReference type="GO" id="GO:0032259">
    <property type="term" value="P:methylation"/>
    <property type="evidence" value="ECO:0007669"/>
    <property type="project" value="UniProtKB-KW"/>
</dbReference>
<feature type="domain" description="Methyltransferase type 11" evidence="1">
    <location>
        <begin position="35"/>
        <end position="131"/>
    </location>
</feature>
<dbReference type="CDD" id="cd02440">
    <property type="entry name" value="AdoMet_MTases"/>
    <property type="match status" value="1"/>
</dbReference>
<dbReference type="GO" id="GO:0008757">
    <property type="term" value="F:S-adenosylmethionine-dependent methyltransferase activity"/>
    <property type="evidence" value="ECO:0007669"/>
    <property type="project" value="InterPro"/>
</dbReference>
<dbReference type="Gene3D" id="3.40.50.150">
    <property type="entry name" value="Vaccinia Virus protein VP39"/>
    <property type="match status" value="1"/>
</dbReference>
<evidence type="ECO:0000313" key="3">
    <source>
        <dbReference type="Proteomes" id="UP000298313"/>
    </source>
</evidence>
<keyword evidence="2" id="KW-0489">Methyltransferase</keyword>
<evidence type="ECO:0000259" key="1">
    <source>
        <dbReference type="Pfam" id="PF08241"/>
    </source>
</evidence>
<dbReference type="RefSeq" id="WP_134522887.1">
    <property type="nucleotide sequence ID" value="NZ_SOHH01000053.1"/>
</dbReference>
<comment type="caution">
    <text evidence="2">The sequence shown here is derived from an EMBL/GenBank/DDBJ whole genome shotgun (WGS) entry which is preliminary data.</text>
</comment>
<dbReference type="EMBL" id="SOHH01000053">
    <property type="protein sequence ID" value="TFD79450.1"/>
    <property type="molecule type" value="Genomic_DNA"/>
</dbReference>
<gene>
    <name evidence="2" type="ORF">E3T48_05850</name>
</gene>
<sequence length="194" mass="21173">MDWTAFYDAQAGRAVRSVLLDTLRLRGDAAPGIALDLGSGAGVETRHLLSLGWQVHAYDADPVARTRLMDDLAPDDLARLDFTQARFEEIADLPDADLVYSGFALPFCAPAAFPRLWSGIRSAVKPGGFFAGELFGPHDSWGSRTDMNFHGLEQVTGLLSGLSVLQLVEDDREGQSAFGPRHWHVFHVLARNPA</sequence>
<keyword evidence="3" id="KW-1185">Reference proteome</keyword>
<dbReference type="OrthoDB" id="9804312at2"/>
<protein>
    <submittedName>
        <fullName evidence="2">Class I SAM-dependent methyltransferase</fullName>
    </submittedName>
</protein>
<dbReference type="Proteomes" id="UP000298313">
    <property type="component" value="Unassembled WGS sequence"/>
</dbReference>
<reference evidence="2 3" key="1">
    <citation type="submission" date="2019-03" db="EMBL/GenBank/DDBJ databases">
        <title>Genomics of glacier-inhabiting Cryobacterium strains.</title>
        <authorList>
            <person name="Liu Q."/>
            <person name="Xin Y.-H."/>
        </authorList>
    </citation>
    <scope>NUCLEOTIDE SEQUENCE [LARGE SCALE GENOMIC DNA]</scope>
    <source>
        <strain evidence="2 3">Hh4</strain>
    </source>
</reference>
<proteinExistence type="predicted"/>
<dbReference type="InterPro" id="IPR013216">
    <property type="entry name" value="Methyltransf_11"/>
</dbReference>
<dbReference type="Pfam" id="PF08241">
    <property type="entry name" value="Methyltransf_11"/>
    <property type="match status" value="1"/>
</dbReference>
<accession>A0A4R9BA99</accession>
<organism evidence="2 3">
    <name type="scientific">Cryobacterium fucosi</name>
    <dbReference type="NCBI Taxonomy" id="1259157"/>
    <lineage>
        <taxon>Bacteria</taxon>
        <taxon>Bacillati</taxon>
        <taxon>Actinomycetota</taxon>
        <taxon>Actinomycetes</taxon>
        <taxon>Micrococcales</taxon>
        <taxon>Microbacteriaceae</taxon>
        <taxon>Cryobacterium</taxon>
    </lineage>
</organism>
<dbReference type="SUPFAM" id="SSF53335">
    <property type="entry name" value="S-adenosyl-L-methionine-dependent methyltransferases"/>
    <property type="match status" value="1"/>
</dbReference>
<dbReference type="InterPro" id="IPR029063">
    <property type="entry name" value="SAM-dependent_MTases_sf"/>
</dbReference>
<keyword evidence="2" id="KW-0808">Transferase</keyword>